<protein>
    <submittedName>
        <fullName evidence="1">Uncharacterized protein</fullName>
    </submittedName>
</protein>
<dbReference type="EMBL" id="CP144691">
    <property type="protein sequence ID" value="WVY93550.1"/>
    <property type="molecule type" value="Genomic_DNA"/>
</dbReference>
<dbReference type="Proteomes" id="UP001374535">
    <property type="component" value="Chromosome 10"/>
</dbReference>
<keyword evidence="2" id="KW-1185">Reference proteome</keyword>
<name>A0AAQ3RIZ7_VIGMU</name>
<evidence type="ECO:0000313" key="1">
    <source>
        <dbReference type="EMBL" id="WVY93550.1"/>
    </source>
</evidence>
<proteinExistence type="predicted"/>
<organism evidence="1 2">
    <name type="scientific">Vigna mungo</name>
    <name type="common">Black gram</name>
    <name type="synonym">Phaseolus mungo</name>
    <dbReference type="NCBI Taxonomy" id="3915"/>
    <lineage>
        <taxon>Eukaryota</taxon>
        <taxon>Viridiplantae</taxon>
        <taxon>Streptophyta</taxon>
        <taxon>Embryophyta</taxon>
        <taxon>Tracheophyta</taxon>
        <taxon>Spermatophyta</taxon>
        <taxon>Magnoliopsida</taxon>
        <taxon>eudicotyledons</taxon>
        <taxon>Gunneridae</taxon>
        <taxon>Pentapetalae</taxon>
        <taxon>rosids</taxon>
        <taxon>fabids</taxon>
        <taxon>Fabales</taxon>
        <taxon>Fabaceae</taxon>
        <taxon>Papilionoideae</taxon>
        <taxon>50 kb inversion clade</taxon>
        <taxon>NPAAA clade</taxon>
        <taxon>indigoferoid/millettioid clade</taxon>
        <taxon>Phaseoleae</taxon>
        <taxon>Vigna</taxon>
    </lineage>
</organism>
<accession>A0AAQ3RIZ7</accession>
<evidence type="ECO:0000313" key="2">
    <source>
        <dbReference type="Proteomes" id="UP001374535"/>
    </source>
</evidence>
<dbReference type="AlphaFoldDB" id="A0AAQ3RIZ7"/>
<reference evidence="1 2" key="1">
    <citation type="journal article" date="2023" name="Life. Sci Alliance">
        <title>Evolutionary insights into 3D genome organization and epigenetic landscape of Vigna mungo.</title>
        <authorList>
            <person name="Junaid A."/>
            <person name="Singh B."/>
            <person name="Bhatia S."/>
        </authorList>
    </citation>
    <scope>NUCLEOTIDE SEQUENCE [LARGE SCALE GENOMIC DNA]</scope>
    <source>
        <strain evidence="1">Urdbean</strain>
    </source>
</reference>
<sequence length="103" mass="11505">MHGPFTLLSFSGSYFYNNHNTLHPRPTLPFPLCFGINVLTYQDKILGGVISDSLISADGVTLTISTFKNPSFLNYTYQVGEGITMIKSHLVISMRVTTCWVEQ</sequence>
<gene>
    <name evidence="1" type="ORF">V8G54_032638</name>
</gene>